<organism evidence="9 10">
    <name type="scientific">Brachionus calyciflorus</name>
    <dbReference type="NCBI Taxonomy" id="104777"/>
    <lineage>
        <taxon>Eukaryota</taxon>
        <taxon>Metazoa</taxon>
        <taxon>Spiralia</taxon>
        <taxon>Gnathifera</taxon>
        <taxon>Rotifera</taxon>
        <taxon>Eurotatoria</taxon>
        <taxon>Monogononta</taxon>
        <taxon>Pseudotrocha</taxon>
        <taxon>Ploima</taxon>
        <taxon>Brachionidae</taxon>
        <taxon>Brachionus</taxon>
    </lineage>
</organism>
<keyword evidence="10" id="KW-1185">Reference proteome</keyword>
<dbReference type="EMBL" id="CAJNOC010001586">
    <property type="protein sequence ID" value="CAF0876321.1"/>
    <property type="molecule type" value="Genomic_DNA"/>
</dbReference>
<dbReference type="AlphaFoldDB" id="A0A813Y133"/>
<comment type="caution">
    <text evidence="9">The sequence shown here is derived from an EMBL/GenBank/DDBJ whole genome shotgun (WGS) entry which is preliminary data.</text>
</comment>
<evidence type="ECO:0000313" key="10">
    <source>
        <dbReference type="Proteomes" id="UP000663879"/>
    </source>
</evidence>
<keyword evidence="5 7" id="KW-0472">Membrane</keyword>
<evidence type="ECO:0000256" key="7">
    <source>
        <dbReference type="RuleBase" id="RU079119"/>
    </source>
</evidence>
<proteinExistence type="inferred from homology"/>
<evidence type="ECO:0000256" key="5">
    <source>
        <dbReference type="ARBA" id="ARBA00023136"/>
    </source>
</evidence>
<keyword evidence="6 7" id="KW-0012">Acyltransferase</keyword>
<feature type="transmembrane region" description="Helical" evidence="7">
    <location>
        <begin position="183"/>
        <end position="209"/>
    </location>
</feature>
<dbReference type="GO" id="GO:0016020">
    <property type="term" value="C:membrane"/>
    <property type="evidence" value="ECO:0007669"/>
    <property type="project" value="UniProtKB-SubCell"/>
</dbReference>
<dbReference type="InterPro" id="IPR039859">
    <property type="entry name" value="PFA4/ZDH16/20/ERF2-like"/>
</dbReference>
<sequence>MCFGTSSGRLSQLCHFGPLIAIFLISFITYAGYLCLLQWWPPLDSYAQIHLTIYLTWPLIIFYNYFNAVFLGPGFVPLNWRPPNKEDEKKLQFCKICNCFKAPRSHHCKKCQRCVFKMDHHCPWLNTCSGHFNHASFIYFLFYAPLGCIHALFVLVPSLYRAIYRNYYMFFGHNDVPLVSLNMYQMIACMFAIGMAFGVVIAVGMLFFIQMKVALKNQTGIEDWIIKKAHHRREQNNITEKFIYPYDLGKKENLRQVFNWSGNFRPIGNGMEWKVVDECDQFTLSLEQIAQKEEKRAHSVRYIVNRDYSGSFFPVSLGCKTCCCVPFSDDPRMPVVNGDEISVTRWQKHWLYGEKVKSRIENDKQKHKVTKGWFPSKIVKIHPESLEKMTADIEQEDNKKNS</sequence>
<feature type="transmembrane region" description="Helical" evidence="7">
    <location>
        <begin position="60"/>
        <end position="80"/>
    </location>
</feature>
<name>A0A813Y133_9BILA</name>
<evidence type="ECO:0000313" key="9">
    <source>
        <dbReference type="EMBL" id="CAF0876321.1"/>
    </source>
</evidence>
<evidence type="ECO:0000256" key="3">
    <source>
        <dbReference type="ARBA" id="ARBA00022692"/>
    </source>
</evidence>
<reference evidence="9" key="1">
    <citation type="submission" date="2021-02" db="EMBL/GenBank/DDBJ databases">
        <authorList>
            <person name="Nowell W R."/>
        </authorList>
    </citation>
    <scope>NUCLEOTIDE SEQUENCE</scope>
    <source>
        <strain evidence="9">Ploen Becks lab</strain>
    </source>
</reference>
<dbReference type="Proteomes" id="UP000663879">
    <property type="component" value="Unassembled WGS sequence"/>
</dbReference>
<comment type="subcellular location">
    <subcellularLocation>
        <location evidence="1">Membrane</location>
        <topology evidence="1">Multi-pass membrane protein</topology>
    </subcellularLocation>
</comment>
<evidence type="ECO:0000256" key="4">
    <source>
        <dbReference type="ARBA" id="ARBA00022989"/>
    </source>
</evidence>
<accession>A0A813Y133</accession>
<feature type="domain" description="Palmitoyltransferase DHHC" evidence="8">
    <location>
        <begin position="88"/>
        <end position="224"/>
    </location>
</feature>
<evidence type="ECO:0000256" key="2">
    <source>
        <dbReference type="ARBA" id="ARBA00022679"/>
    </source>
</evidence>
<gene>
    <name evidence="9" type="ORF">OXX778_LOCUS10188</name>
</gene>
<protein>
    <recommendedName>
        <fullName evidence="7">Palmitoyltransferase</fullName>
        <ecNumber evidence="7">2.3.1.225</ecNumber>
    </recommendedName>
</protein>
<feature type="transmembrane region" description="Helical" evidence="7">
    <location>
        <begin position="137"/>
        <end position="163"/>
    </location>
</feature>
<dbReference type="Pfam" id="PF01529">
    <property type="entry name" value="DHHC"/>
    <property type="match status" value="1"/>
</dbReference>
<comment type="domain">
    <text evidence="7">The DHHC domain is required for palmitoyltransferase activity.</text>
</comment>
<dbReference type="PANTHER" id="PTHR12246">
    <property type="entry name" value="PALMITOYLTRANSFERASE ZDHHC16"/>
    <property type="match status" value="1"/>
</dbReference>
<dbReference type="OrthoDB" id="331948at2759"/>
<evidence type="ECO:0000259" key="8">
    <source>
        <dbReference type="Pfam" id="PF01529"/>
    </source>
</evidence>
<dbReference type="PROSITE" id="PS50216">
    <property type="entry name" value="DHHC"/>
    <property type="match status" value="1"/>
</dbReference>
<comment type="similarity">
    <text evidence="7">Belongs to the DHHC palmitoyltransferase family.</text>
</comment>
<comment type="catalytic activity">
    <reaction evidence="7">
        <text>L-cysteinyl-[protein] + hexadecanoyl-CoA = S-hexadecanoyl-L-cysteinyl-[protein] + CoA</text>
        <dbReference type="Rhea" id="RHEA:36683"/>
        <dbReference type="Rhea" id="RHEA-COMP:10131"/>
        <dbReference type="Rhea" id="RHEA-COMP:11032"/>
        <dbReference type="ChEBI" id="CHEBI:29950"/>
        <dbReference type="ChEBI" id="CHEBI:57287"/>
        <dbReference type="ChEBI" id="CHEBI:57379"/>
        <dbReference type="ChEBI" id="CHEBI:74151"/>
        <dbReference type="EC" id="2.3.1.225"/>
    </reaction>
</comment>
<dbReference type="InterPro" id="IPR001594">
    <property type="entry name" value="Palmitoyltrfase_DHHC"/>
</dbReference>
<evidence type="ECO:0000256" key="6">
    <source>
        <dbReference type="ARBA" id="ARBA00023315"/>
    </source>
</evidence>
<keyword evidence="3 7" id="KW-0812">Transmembrane</keyword>
<keyword evidence="2 7" id="KW-0808">Transferase</keyword>
<dbReference type="GO" id="GO:0019706">
    <property type="term" value="F:protein-cysteine S-palmitoyltransferase activity"/>
    <property type="evidence" value="ECO:0007669"/>
    <property type="project" value="UniProtKB-EC"/>
</dbReference>
<keyword evidence="4 7" id="KW-1133">Transmembrane helix</keyword>
<evidence type="ECO:0000256" key="1">
    <source>
        <dbReference type="ARBA" id="ARBA00004141"/>
    </source>
</evidence>
<feature type="transmembrane region" description="Helical" evidence="7">
    <location>
        <begin position="16"/>
        <end position="40"/>
    </location>
</feature>
<dbReference type="EC" id="2.3.1.225" evidence="7"/>